<keyword evidence="3" id="KW-1185">Reference proteome</keyword>
<protein>
    <submittedName>
        <fullName evidence="2">Uncharacterized protein</fullName>
    </submittedName>
</protein>
<dbReference type="AlphaFoldDB" id="A0A848DRW6"/>
<proteinExistence type="predicted"/>
<evidence type="ECO:0000313" key="3">
    <source>
        <dbReference type="Proteomes" id="UP000586918"/>
    </source>
</evidence>
<gene>
    <name evidence="2" type="ORF">HF519_27645</name>
</gene>
<feature type="region of interest" description="Disordered" evidence="1">
    <location>
        <begin position="12"/>
        <end position="33"/>
    </location>
</feature>
<reference evidence="2 3" key="1">
    <citation type="submission" date="2020-04" db="EMBL/GenBank/DDBJ databases">
        <authorList>
            <person name="Klaysubun C."/>
            <person name="Duangmal K."/>
            <person name="Lipun K."/>
        </authorList>
    </citation>
    <scope>NUCLEOTIDE SEQUENCE [LARGE SCALE GENOMIC DNA]</scope>
    <source>
        <strain evidence="2 3">DSM 45300</strain>
    </source>
</reference>
<evidence type="ECO:0000313" key="2">
    <source>
        <dbReference type="EMBL" id="NMH95265.1"/>
    </source>
</evidence>
<sequence>MVVATGLALAGCASDPAPTVTDPGPATTAPAEGASVEWTGTVCSALVPVVEALRTPPAPDLADPAATKQAYSSYLAQALQEAERAVQDVTAAGPAPVEGGEQIAREVREQVTQLRDDLAEARAQVDQADPGDPAALGRAVTALGNTLASLGNSAQALTAVADNPRLEPAFRQAPSCQQLREIGTP</sequence>
<dbReference type="RefSeq" id="WP_169415928.1">
    <property type="nucleotide sequence ID" value="NZ_JAAXKZ010000169.1"/>
</dbReference>
<dbReference type="Proteomes" id="UP000586918">
    <property type="component" value="Unassembled WGS sequence"/>
</dbReference>
<accession>A0A848DRW6</accession>
<name>A0A848DRW6_9PSEU</name>
<evidence type="ECO:0000256" key="1">
    <source>
        <dbReference type="SAM" id="MobiDB-lite"/>
    </source>
</evidence>
<comment type="caution">
    <text evidence="2">The sequence shown here is derived from an EMBL/GenBank/DDBJ whole genome shotgun (WGS) entry which is preliminary data.</text>
</comment>
<feature type="compositionally biased region" description="Low complexity" evidence="1">
    <location>
        <begin position="15"/>
        <end position="33"/>
    </location>
</feature>
<dbReference type="EMBL" id="JAAXKZ010000169">
    <property type="protein sequence ID" value="NMH95265.1"/>
    <property type="molecule type" value="Genomic_DNA"/>
</dbReference>
<organism evidence="2 3">
    <name type="scientific">Pseudonocardia bannensis</name>
    <dbReference type="NCBI Taxonomy" id="630973"/>
    <lineage>
        <taxon>Bacteria</taxon>
        <taxon>Bacillati</taxon>
        <taxon>Actinomycetota</taxon>
        <taxon>Actinomycetes</taxon>
        <taxon>Pseudonocardiales</taxon>
        <taxon>Pseudonocardiaceae</taxon>
        <taxon>Pseudonocardia</taxon>
    </lineage>
</organism>